<dbReference type="AlphaFoldDB" id="J7S3M9"/>
<evidence type="ECO:0000259" key="2">
    <source>
        <dbReference type="Pfam" id="PF25372"/>
    </source>
</evidence>
<dbReference type="SMART" id="SM00367">
    <property type="entry name" value="LRR_CC"/>
    <property type="match status" value="4"/>
</dbReference>
<reference evidence="4" key="2">
    <citation type="submission" date="2012-08" db="EMBL/GenBank/DDBJ databases">
        <title>Genome sequence of Kazachstania naganishii.</title>
        <authorList>
            <person name="Gordon J.L."/>
            <person name="Armisen D."/>
            <person name="Proux-Wera E."/>
            <person name="OhEigeartaigh S.S."/>
            <person name="Byrne K.P."/>
            <person name="Wolfe K.H."/>
        </authorList>
    </citation>
    <scope>NUCLEOTIDE SEQUENCE [LARGE SCALE GENOMIC DNA]</scope>
    <source>
        <strain evidence="4">ATCC MYA-139 / BCRC 22969 / CBS 8797 / CCRC 22969 / KCTC 17520 / NBRC 10181 / NCYC 3082</strain>
    </source>
</reference>
<dbReference type="RefSeq" id="XP_022462317.1">
    <property type="nucleotide sequence ID" value="XM_022608230.1"/>
</dbReference>
<dbReference type="InterPro" id="IPR032675">
    <property type="entry name" value="LRR_dom_sf"/>
</dbReference>
<dbReference type="Pfam" id="PF25372">
    <property type="entry name" value="DUF7885"/>
    <property type="match status" value="1"/>
</dbReference>
<dbReference type="InterPro" id="IPR057207">
    <property type="entry name" value="FBXL15_LRR"/>
</dbReference>
<feature type="domain" description="F-box/LRR-repeat protein 15-like leucin rich repeat" evidence="2">
    <location>
        <begin position="257"/>
        <end position="406"/>
    </location>
</feature>
<dbReference type="Gene3D" id="3.80.10.10">
    <property type="entry name" value="Ribonuclease Inhibitor"/>
    <property type="match status" value="1"/>
</dbReference>
<dbReference type="GO" id="GO:0007094">
    <property type="term" value="P:mitotic spindle assembly checkpoint signaling"/>
    <property type="evidence" value="ECO:0007669"/>
    <property type="project" value="EnsemblFungi"/>
</dbReference>
<reference evidence="3 4" key="1">
    <citation type="journal article" date="2011" name="Proc. Natl. Acad. Sci. U.S.A.">
        <title>Evolutionary erosion of yeast sex chromosomes by mating-type switching accidents.</title>
        <authorList>
            <person name="Gordon J.L."/>
            <person name="Armisen D."/>
            <person name="Proux-Wera E."/>
            <person name="Oheigeartaigh S.S."/>
            <person name="Byrne K.P."/>
            <person name="Wolfe K.H."/>
        </authorList>
    </citation>
    <scope>NUCLEOTIDE SEQUENCE [LARGE SCALE GENOMIC DNA]</scope>
    <source>
        <strain evidence="4">ATCC MYA-139 / BCRC 22969 / CBS 8797 / CCRC 22969 / KCTC 17520 / NBRC 10181 / NCYC 3082</strain>
    </source>
</reference>
<dbReference type="GO" id="GO:0019005">
    <property type="term" value="C:SCF ubiquitin ligase complex"/>
    <property type="evidence" value="ECO:0007669"/>
    <property type="project" value="TreeGrafter"/>
</dbReference>
<dbReference type="InterPro" id="IPR006553">
    <property type="entry name" value="Leu-rich_rpt_Cys-con_subtyp"/>
</dbReference>
<name>J7S3M9_HUIN7</name>
<organism evidence="3 4">
    <name type="scientific">Huiozyma naganishii (strain ATCC MYA-139 / BCRC 22969 / CBS 8797 / KCTC 17520 / NBRC 10181 / NCYC 3082 / Yp74L-3)</name>
    <name type="common">Yeast</name>
    <name type="synonym">Kazachstania naganishii</name>
    <dbReference type="NCBI Taxonomy" id="1071383"/>
    <lineage>
        <taxon>Eukaryota</taxon>
        <taxon>Fungi</taxon>
        <taxon>Dikarya</taxon>
        <taxon>Ascomycota</taxon>
        <taxon>Saccharomycotina</taxon>
        <taxon>Saccharomycetes</taxon>
        <taxon>Saccharomycetales</taxon>
        <taxon>Saccharomycetaceae</taxon>
        <taxon>Huiozyma</taxon>
    </lineage>
</organism>
<dbReference type="eggNOG" id="KOG1947">
    <property type="taxonomic scope" value="Eukaryota"/>
</dbReference>
<dbReference type="HOGENOM" id="CLU_031725_1_0_1"/>
<dbReference type="GO" id="GO:0005933">
    <property type="term" value="C:cellular bud"/>
    <property type="evidence" value="ECO:0007669"/>
    <property type="project" value="EnsemblFungi"/>
</dbReference>
<dbReference type="GO" id="GO:0005737">
    <property type="term" value="C:cytoplasm"/>
    <property type="evidence" value="ECO:0007669"/>
    <property type="project" value="EnsemblFungi"/>
</dbReference>
<feature type="region of interest" description="Disordered" evidence="1">
    <location>
        <begin position="34"/>
        <end position="70"/>
    </location>
</feature>
<dbReference type="OrthoDB" id="550575at2759"/>
<dbReference type="GO" id="GO:0031146">
    <property type="term" value="P:SCF-dependent proteasomal ubiquitin-dependent protein catabolic process"/>
    <property type="evidence" value="ECO:0007669"/>
    <property type="project" value="EnsemblFungi"/>
</dbReference>
<dbReference type="Proteomes" id="UP000006310">
    <property type="component" value="Chromosome 1"/>
</dbReference>
<dbReference type="OMA" id="IGLAGCH"/>
<feature type="compositionally biased region" description="Polar residues" evidence="1">
    <location>
        <begin position="54"/>
        <end position="70"/>
    </location>
</feature>
<accession>J7S3M9</accession>
<dbReference type="GO" id="GO:0031267">
    <property type="term" value="F:small GTPase binding"/>
    <property type="evidence" value="ECO:0007669"/>
    <property type="project" value="EnsemblFungi"/>
</dbReference>
<gene>
    <name evidence="3" type="primary">KNAG0A03920</name>
    <name evidence="3" type="ordered locus">KNAG_0A03920</name>
</gene>
<dbReference type="EMBL" id="HE978314">
    <property type="protein sequence ID" value="CCK68071.1"/>
    <property type="molecule type" value="Genomic_DNA"/>
</dbReference>
<dbReference type="KEGG" id="kng:KNAG_0A03920"/>
<dbReference type="GO" id="GO:2001042">
    <property type="term" value="P:negative regulation of septum digestion after cytokinesis"/>
    <property type="evidence" value="ECO:0007669"/>
    <property type="project" value="EnsemblFungi"/>
</dbReference>
<feature type="compositionally biased region" description="Basic and acidic residues" evidence="1">
    <location>
        <begin position="34"/>
        <end position="52"/>
    </location>
</feature>
<dbReference type="GO" id="GO:0031578">
    <property type="term" value="P:mitotic spindle orientation checkpoint signaling"/>
    <property type="evidence" value="ECO:0007669"/>
    <property type="project" value="EnsemblFungi"/>
</dbReference>
<sequence length="465" mass="53424">MNFKSSFLNIYNKRTIESTNASKNGLAHSISEVKHPFKKQLNDKKPSTDKRQSRSNSPTRRNRLGNNQHFQFSEELKSTLTKSGEEKILSLQTDVEPFLSLPTPTTPDRKPRVISFLPTPQSLEKNFTDLVITQHINRAHPIFQIPEILENILRQVDEGSRFNCMLVNRLWSRVSFPILSRTPVFSSVVKVQLFFQLTQRTTLFKVETMTLNKIMQSYPMRKREVDFFFLSDLKALKIHICPQFRLPIHCFSSMKRLEEITITGNKAIDDNYLLKISPFLKNLKHLDLRACDNISDIGIVSIAINCPLLQTINVGRHKNGWKITDISVVALGKYTNVETVGVAGCHITDTGIWEFAKSNGHNIRRLSLNNCELLTDFSVPCLLGFNYFPNISVLEMRNLSKIKDVKFIVKFKLWQKSQGKPLLLETCDRLNALISKEEEDMRKLSCIMSLRDMTSWVNQDDSLTG</sequence>
<evidence type="ECO:0000313" key="3">
    <source>
        <dbReference type="EMBL" id="CCK68071.1"/>
    </source>
</evidence>
<dbReference type="PANTHER" id="PTHR13318">
    <property type="entry name" value="PARTNER OF PAIRED, ISOFORM B-RELATED"/>
    <property type="match status" value="1"/>
</dbReference>
<dbReference type="GO" id="GO:0005634">
    <property type="term" value="C:nucleus"/>
    <property type="evidence" value="ECO:0007669"/>
    <property type="project" value="EnsemblFungi"/>
</dbReference>
<dbReference type="GeneID" id="34523706"/>
<dbReference type="STRING" id="1071383.J7S3M9"/>
<dbReference type="PANTHER" id="PTHR13318:SF247">
    <property type="entry name" value="GH16156P"/>
    <property type="match status" value="1"/>
</dbReference>
<evidence type="ECO:0000256" key="1">
    <source>
        <dbReference type="SAM" id="MobiDB-lite"/>
    </source>
</evidence>
<evidence type="ECO:0000313" key="4">
    <source>
        <dbReference type="Proteomes" id="UP000006310"/>
    </source>
</evidence>
<dbReference type="GO" id="GO:0032984">
    <property type="term" value="P:protein-containing complex disassembly"/>
    <property type="evidence" value="ECO:0007669"/>
    <property type="project" value="EnsemblFungi"/>
</dbReference>
<proteinExistence type="predicted"/>
<protein>
    <recommendedName>
        <fullName evidence="2">F-box/LRR-repeat protein 15-like leucin rich repeat domain-containing protein</fullName>
    </recommendedName>
</protein>
<dbReference type="SUPFAM" id="SSF52047">
    <property type="entry name" value="RNI-like"/>
    <property type="match status" value="1"/>
</dbReference>
<keyword evidence="4" id="KW-1185">Reference proteome</keyword>